<dbReference type="AlphaFoldDB" id="A0A7Y9T1R1"/>
<dbReference type="Proteomes" id="UP000534186">
    <property type="component" value="Unassembled WGS sequence"/>
</dbReference>
<dbReference type="GO" id="GO:0003700">
    <property type="term" value="F:DNA-binding transcription factor activity"/>
    <property type="evidence" value="ECO:0007669"/>
    <property type="project" value="InterPro"/>
</dbReference>
<dbReference type="Gene3D" id="1.10.10.60">
    <property type="entry name" value="Homeodomain-like"/>
    <property type="match status" value="1"/>
</dbReference>
<dbReference type="InterPro" id="IPR018060">
    <property type="entry name" value="HTH_AraC"/>
</dbReference>
<dbReference type="Pfam" id="PF12833">
    <property type="entry name" value="HTH_18"/>
    <property type="match status" value="1"/>
</dbReference>
<dbReference type="InterPro" id="IPR018062">
    <property type="entry name" value="HTH_AraC-typ_CS"/>
</dbReference>
<proteinExistence type="predicted"/>
<dbReference type="PANTHER" id="PTHR11019:SF159">
    <property type="entry name" value="TRANSCRIPTIONAL REGULATOR-RELATED"/>
    <property type="match status" value="1"/>
</dbReference>
<dbReference type="PRINTS" id="PR00032">
    <property type="entry name" value="HTHARAC"/>
</dbReference>
<evidence type="ECO:0000256" key="1">
    <source>
        <dbReference type="ARBA" id="ARBA00022491"/>
    </source>
</evidence>
<evidence type="ECO:0000259" key="5">
    <source>
        <dbReference type="PROSITE" id="PS01124"/>
    </source>
</evidence>
<evidence type="ECO:0000313" key="7">
    <source>
        <dbReference type="Proteomes" id="UP000534186"/>
    </source>
</evidence>
<dbReference type="GO" id="GO:0043565">
    <property type="term" value="F:sequence-specific DNA binding"/>
    <property type="evidence" value="ECO:0007669"/>
    <property type="project" value="InterPro"/>
</dbReference>
<dbReference type="InterPro" id="IPR020449">
    <property type="entry name" value="Tscrpt_reg_AraC-type_HTH"/>
</dbReference>
<evidence type="ECO:0000256" key="2">
    <source>
        <dbReference type="ARBA" id="ARBA00023015"/>
    </source>
</evidence>
<dbReference type="PROSITE" id="PS00041">
    <property type="entry name" value="HTH_ARAC_FAMILY_1"/>
    <property type="match status" value="1"/>
</dbReference>
<dbReference type="InterPro" id="IPR009057">
    <property type="entry name" value="Homeodomain-like_sf"/>
</dbReference>
<keyword evidence="1" id="KW-0678">Repressor</keyword>
<accession>A0A7Y9T1R1</accession>
<feature type="domain" description="HTH araC/xylS-type" evidence="5">
    <location>
        <begin position="151"/>
        <end position="251"/>
    </location>
</feature>
<gene>
    <name evidence="6" type="ORF">HDF12_001153</name>
</gene>
<evidence type="ECO:0000313" key="6">
    <source>
        <dbReference type="EMBL" id="NYF50788.1"/>
    </source>
</evidence>
<dbReference type="CDD" id="cd06124">
    <property type="entry name" value="cupin_NimR-like_N"/>
    <property type="match status" value="1"/>
</dbReference>
<dbReference type="SMART" id="SM00342">
    <property type="entry name" value="HTH_ARAC"/>
    <property type="match status" value="1"/>
</dbReference>
<sequence length="275" mass="31097">MTEYDPKRGISVATLAYEYPSRFEVLEHAHGSDQLIYAISGLMEISSDQSIWLIPPHFALWIPARTHHRIHMPGPVSMRTLYLRIGLTARLDPRCAVLHVTPLLRELIVETVRVSQLRVRNRYECALRDLLISQIQKASPMPTFVTLPRDARAFAVAQAVLRKPAESMAMADLCAEAGVSVRTIQRVFRKEIGIDFESWRRQVRLTKAVELLVSGYSIKEVAHKVGYCQPSAFVEMFRRTFGTTPKAWMLALETLANDPPTTHKPPSAPQRSGKL</sequence>
<comment type="caution">
    <text evidence="6">The sequence shown here is derived from an EMBL/GenBank/DDBJ whole genome shotgun (WGS) entry which is preliminary data.</text>
</comment>
<keyword evidence="3 6" id="KW-0238">DNA-binding</keyword>
<reference evidence="6 7" key="1">
    <citation type="submission" date="2020-07" db="EMBL/GenBank/DDBJ databases">
        <title>Genomic Encyclopedia of Type Strains, Phase IV (KMG-V): Genome sequencing to study the core and pangenomes of soil and plant-associated prokaryotes.</title>
        <authorList>
            <person name="Whitman W."/>
        </authorList>
    </citation>
    <scope>NUCLEOTIDE SEQUENCE [LARGE SCALE GENOMIC DNA]</scope>
    <source>
        <strain evidence="6 7">M8UP30</strain>
    </source>
</reference>
<evidence type="ECO:0000256" key="4">
    <source>
        <dbReference type="ARBA" id="ARBA00023163"/>
    </source>
</evidence>
<keyword evidence="4" id="KW-0804">Transcription</keyword>
<dbReference type="EMBL" id="JACCCV010000001">
    <property type="protein sequence ID" value="NYF50788.1"/>
    <property type="molecule type" value="Genomic_DNA"/>
</dbReference>
<dbReference type="SUPFAM" id="SSF46689">
    <property type="entry name" value="Homeodomain-like"/>
    <property type="match status" value="2"/>
</dbReference>
<keyword evidence="2" id="KW-0805">Transcription regulation</keyword>
<dbReference type="InterPro" id="IPR011051">
    <property type="entry name" value="RmlC_Cupin_sf"/>
</dbReference>
<dbReference type="FunFam" id="1.10.10.60:FF:000132">
    <property type="entry name" value="AraC family transcriptional regulator"/>
    <property type="match status" value="1"/>
</dbReference>
<protein>
    <submittedName>
        <fullName evidence="6">AraC-like DNA-binding protein</fullName>
    </submittedName>
</protein>
<dbReference type="PROSITE" id="PS01124">
    <property type="entry name" value="HTH_ARAC_FAMILY_2"/>
    <property type="match status" value="1"/>
</dbReference>
<evidence type="ECO:0000256" key="3">
    <source>
        <dbReference type="ARBA" id="ARBA00023125"/>
    </source>
</evidence>
<dbReference type="SUPFAM" id="SSF51182">
    <property type="entry name" value="RmlC-like cupins"/>
    <property type="match status" value="1"/>
</dbReference>
<name>A0A7Y9T1R1_9BACT</name>
<dbReference type="PANTHER" id="PTHR11019">
    <property type="entry name" value="HTH-TYPE TRANSCRIPTIONAL REGULATOR NIMR"/>
    <property type="match status" value="1"/>
</dbReference>
<organism evidence="6 7">
    <name type="scientific">Tunturiibacter lichenicola</name>
    <dbReference type="NCBI Taxonomy" id="2051959"/>
    <lineage>
        <taxon>Bacteria</taxon>
        <taxon>Pseudomonadati</taxon>
        <taxon>Acidobacteriota</taxon>
        <taxon>Terriglobia</taxon>
        <taxon>Terriglobales</taxon>
        <taxon>Acidobacteriaceae</taxon>
        <taxon>Tunturiibacter</taxon>
    </lineage>
</organism>